<dbReference type="EMBL" id="JAGIZQ010000004">
    <property type="protein sequence ID" value="KAH6631409.1"/>
    <property type="molecule type" value="Genomic_DNA"/>
</dbReference>
<gene>
    <name evidence="1" type="ORF">F5144DRAFT_570984</name>
</gene>
<evidence type="ECO:0000313" key="2">
    <source>
        <dbReference type="Proteomes" id="UP000724584"/>
    </source>
</evidence>
<dbReference type="Proteomes" id="UP000724584">
    <property type="component" value="Unassembled WGS sequence"/>
</dbReference>
<evidence type="ECO:0000313" key="1">
    <source>
        <dbReference type="EMBL" id="KAH6631409.1"/>
    </source>
</evidence>
<reference evidence="1 2" key="1">
    <citation type="journal article" date="2021" name="Nat. Commun.">
        <title>Genetic determinants of endophytism in the Arabidopsis root mycobiome.</title>
        <authorList>
            <person name="Mesny F."/>
            <person name="Miyauchi S."/>
            <person name="Thiergart T."/>
            <person name="Pickel B."/>
            <person name="Atanasova L."/>
            <person name="Karlsson M."/>
            <person name="Huettel B."/>
            <person name="Barry K.W."/>
            <person name="Haridas S."/>
            <person name="Chen C."/>
            <person name="Bauer D."/>
            <person name="Andreopoulos W."/>
            <person name="Pangilinan J."/>
            <person name="LaButti K."/>
            <person name="Riley R."/>
            <person name="Lipzen A."/>
            <person name="Clum A."/>
            <person name="Drula E."/>
            <person name="Henrissat B."/>
            <person name="Kohler A."/>
            <person name="Grigoriev I.V."/>
            <person name="Martin F.M."/>
            <person name="Hacquard S."/>
        </authorList>
    </citation>
    <scope>NUCLEOTIDE SEQUENCE [LARGE SCALE GENOMIC DNA]</scope>
    <source>
        <strain evidence="1 2">MPI-SDFR-AT-0079</strain>
    </source>
</reference>
<proteinExistence type="predicted"/>
<organism evidence="1 2">
    <name type="scientific">Chaetomium tenue</name>
    <dbReference type="NCBI Taxonomy" id="1854479"/>
    <lineage>
        <taxon>Eukaryota</taxon>
        <taxon>Fungi</taxon>
        <taxon>Dikarya</taxon>
        <taxon>Ascomycota</taxon>
        <taxon>Pezizomycotina</taxon>
        <taxon>Sordariomycetes</taxon>
        <taxon>Sordariomycetidae</taxon>
        <taxon>Sordariales</taxon>
        <taxon>Chaetomiaceae</taxon>
        <taxon>Chaetomium</taxon>
    </lineage>
</organism>
<keyword evidence="2" id="KW-1185">Reference proteome</keyword>
<name>A0ACB7P7H3_9PEZI</name>
<comment type="caution">
    <text evidence="1">The sequence shown here is derived from an EMBL/GenBank/DDBJ whole genome shotgun (WGS) entry which is preliminary data.</text>
</comment>
<protein>
    <submittedName>
        <fullName evidence="1">Uncharacterized protein</fullName>
    </submittedName>
</protein>
<accession>A0ACB7P7H3</accession>
<sequence length="67" mass="7125">MYHLDALSVAWFRVTIMAACSQPAGYAGGAPSQSLRRRTTNGTSDPLPAKDPAKGMSKCSFCSSRES</sequence>